<feature type="binding site" evidence="7 10">
    <location>
        <position position="372"/>
    </location>
    <ligand>
        <name>Mg(2+)</name>
        <dbReference type="ChEBI" id="CHEBI:18420"/>
    </ligand>
</feature>
<dbReference type="OrthoDB" id="9801213at2"/>
<dbReference type="PROSITE" id="PS51278">
    <property type="entry name" value="GATASE_TYPE_2"/>
    <property type="match status" value="1"/>
</dbReference>
<sequence length="482" mass="51860">MNGDGLLTHVLDPSDKGQDECGVFGVWAPGKEVAHLAYFGLYALQHRGQEAAGIATSNGENILIYKDIGLVSQVFHEKALASLDGHLAIGHVRYATTGQGSWVNAQPTLGATEFGTIALAHNGNLVNAPELISLVKEESGADLRGEIGHGSSTDTAVVTALFGATRGEASIEDVAMKTLPLLKGAFSLVFMDEHTLYAARDPQGFRPLVLGKIDDGWVVASETAALDIVGAKFEREIEPGEFVVIDGDGVRSRTFAASKPRGCAFEYVYLSRPDTVISGRNINSVRNEMGRILAREHKVDADIVIATPDSGTPAAIGYAQESGIPYAQGLVKNAYVGRTFIQPTQEMRQRGIRLKLNPLREVIQGQRIVVVDDSIVRGNTQRALVKMLREAGAAQVHVRISSPPVQWPCFFGIDFPTRAELIANSLNLDEICEQIDADSLGYLSHEGMVRAIGLPAEKLCFACFNGDYPIPVDVHTARISGC</sequence>
<feature type="domain" description="Glutamine amidotransferase type-2" evidence="12">
    <location>
        <begin position="21"/>
        <end position="248"/>
    </location>
</feature>
<dbReference type="Gene3D" id="3.60.20.10">
    <property type="entry name" value="Glutamine Phosphoribosylpyrophosphate, subunit 1, domain 1"/>
    <property type="match status" value="1"/>
</dbReference>
<evidence type="ECO:0000256" key="1">
    <source>
        <dbReference type="ARBA" id="ARBA00005209"/>
    </source>
</evidence>
<keyword evidence="3 7" id="KW-0328">Glycosyltransferase</keyword>
<keyword evidence="5 7" id="KW-0658">Purine biosynthesis</keyword>
<keyword evidence="7 11" id="KW-0411">Iron-sulfur</keyword>
<evidence type="ECO:0000256" key="7">
    <source>
        <dbReference type="HAMAP-Rule" id="MF_01931"/>
    </source>
</evidence>
<dbReference type="UniPathway" id="UPA00074">
    <property type="reaction ID" value="UER00124"/>
</dbReference>
<organism evidence="13 14">
    <name type="scientific">Arcanobacterium bovis</name>
    <dbReference type="NCBI Taxonomy" id="2529275"/>
    <lineage>
        <taxon>Bacteria</taxon>
        <taxon>Bacillati</taxon>
        <taxon>Actinomycetota</taxon>
        <taxon>Actinomycetes</taxon>
        <taxon>Actinomycetales</taxon>
        <taxon>Actinomycetaceae</taxon>
        <taxon>Arcanobacterium</taxon>
    </lineage>
</organism>
<dbReference type="GO" id="GO:0009113">
    <property type="term" value="P:purine nucleobase biosynthetic process"/>
    <property type="evidence" value="ECO:0007669"/>
    <property type="project" value="UniProtKB-UniRule"/>
</dbReference>
<dbReference type="GO" id="GO:0004044">
    <property type="term" value="F:amidophosphoribosyltransferase activity"/>
    <property type="evidence" value="ECO:0007669"/>
    <property type="project" value="UniProtKB-UniRule"/>
</dbReference>
<keyword evidence="7 10" id="KW-0460">Magnesium</keyword>
<dbReference type="InterPro" id="IPR005854">
    <property type="entry name" value="PurF"/>
</dbReference>
<gene>
    <name evidence="7" type="primary">purF</name>
    <name evidence="13" type="ORF">EZJ44_04965</name>
</gene>
<comment type="catalytic activity">
    <reaction evidence="7 8">
        <text>5-phospho-beta-D-ribosylamine + L-glutamate + diphosphate = 5-phospho-alpha-D-ribose 1-diphosphate + L-glutamine + H2O</text>
        <dbReference type="Rhea" id="RHEA:14905"/>
        <dbReference type="ChEBI" id="CHEBI:15377"/>
        <dbReference type="ChEBI" id="CHEBI:29985"/>
        <dbReference type="ChEBI" id="CHEBI:33019"/>
        <dbReference type="ChEBI" id="CHEBI:58017"/>
        <dbReference type="ChEBI" id="CHEBI:58359"/>
        <dbReference type="ChEBI" id="CHEBI:58681"/>
        <dbReference type="EC" id="2.4.2.14"/>
    </reaction>
</comment>
<dbReference type="PIRSF" id="PIRSF000485">
    <property type="entry name" value="Amd_phspho_trans"/>
    <property type="match status" value="1"/>
</dbReference>
<evidence type="ECO:0000256" key="9">
    <source>
        <dbReference type="PIRSR" id="PIRSR000485-1"/>
    </source>
</evidence>
<dbReference type="InterPro" id="IPR029057">
    <property type="entry name" value="PRTase-like"/>
</dbReference>
<evidence type="ECO:0000256" key="4">
    <source>
        <dbReference type="ARBA" id="ARBA00022679"/>
    </source>
</evidence>
<feature type="active site" description="Nucleophile" evidence="7 9">
    <location>
        <position position="21"/>
    </location>
</feature>
<keyword evidence="14" id="KW-1185">Reference proteome</keyword>
<dbReference type="InterPro" id="IPR017932">
    <property type="entry name" value="GATase_2_dom"/>
</dbReference>
<dbReference type="InterPro" id="IPR029055">
    <property type="entry name" value="Ntn_hydrolases_N"/>
</dbReference>
<dbReference type="RefSeq" id="WP_131280838.1">
    <property type="nucleotide sequence ID" value="NZ_JBHSLR010000009.1"/>
</dbReference>
<evidence type="ECO:0000256" key="6">
    <source>
        <dbReference type="ARBA" id="ARBA00022962"/>
    </source>
</evidence>
<dbReference type="InterPro" id="IPR035584">
    <property type="entry name" value="PurF_N"/>
</dbReference>
<evidence type="ECO:0000256" key="10">
    <source>
        <dbReference type="PIRSR" id="PIRSR000485-2"/>
    </source>
</evidence>
<evidence type="ECO:0000256" key="3">
    <source>
        <dbReference type="ARBA" id="ARBA00022676"/>
    </source>
</evidence>
<evidence type="ECO:0000256" key="8">
    <source>
        <dbReference type="PIRNR" id="PIRNR000485"/>
    </source>
</evidence>
<comment type="similarity">
    <text evidence="2 7 8">In the C-terminal section; belongs to the purine/pyrimidine phosphoribosyltransferase family.</text>
</comment>
<evidence type="ECO:0000259" key="12">
    <source>
        <dbReference type="PROSITE" id="PS51278"/>
    </source>
</evidence>
<evidence type="ECO:0000256" key="2">
    <source>
        <dbReference type="ARBA" id="ARBA00010138"/>
    </source>
</evidence>
<feature type="binding site" evidence="7 11">
    <location>
        <position position="263"/>
    </location>
    <ligand>
        <name>[4Fe-4S] cluster</name>
        <dbReference type="ChEBI" id="CHEBI:49883"/>
    </ligand>
</feature>
<evidence type="ECO:0000256" key="11">
    <source>
        <dbReference type="PIRSR" id="PIRSR000485-3"/>
    </source>
</evidence>
<comment type="pathway">
    <text evidence="1 7 8">Purine metabolism; IMP biosynthesis via de novo pathway; N(1)-(5-phospho-D-ribosyl)glycinamide from 5-phospho-alpha-D-ribose 1-diphosphate: step 1/2.</text>
</comment>
<comment type="cofactor">
    <cofactor evidence="7 11">
        <name>[4Fe-4S] cluster</name>
        <dbReference type="ChEBI" id="CHEBI:49883"/>
    </cofactor>
    <text evidence="7 11">Binds 1 [4Fe-4S] cluster per subunit.</text>
</comment>
<dbReference type="EMBL" id="SJDT01000003">
    <property type="protein sequence ID" value="TBW22176.1"/>
    <property type="molecule type" value="Genomic_DNA"/>
</dbReference>
<dbReference type="Proteomes" id="UP000293036">
    <property type="component" value="Unassembled WGS sequence"/>
</dbReference>
<accession>A0A4Q9V0Q6</accession>
<keyword evidence="7 11" id="KW-0408">Iron</keyword>
<comment type="caution">
    <text evidence="13">The sequence shown here is derived from an EMBL/GenBank/DDBJ whole genome shotgun (WGS) entry which is preliminary data.</text>
</comment>
<feature type="binding site" evidence="7 11">
    <location>
        <position position="463"/>
    </location>
    <ligand>
        <name>[4Fe-4S] cluster</name>
        <dbReference type="ChEBI" id="CHEBI:49883"/>
    </ligand>
</feature>
<feature type="binding site" evidence="7 10">
    <location>
        <position position="310"/>
    </location>
    <ligand>
        <name>Mg(2+)</name>
        <dbReference type="ChEBI" id="CHEBI:18420"/>
    </ligand>
</feature>
<dbReference type="CDD" id="cd06223">
    <property type="entry name" value="PRTases_typeI"/>
    <property type="match status" value="1"/>
</dbReference>
<dbReference type="GO" id="GO:0051539">
    <property type="term" value="F:4 iron, 4 sulfur cluster binding"/>
    <property type="evidence" value="ECO:0007669"/>
    <property type="project" value="UniProtKB-KW"/>
</dbReference>
<dbReference type="Gene3D" id="3.40.50.2020">
    <property type="match status" value="1"/>
</dbReference>
<reference evidence="13 14" key="1">
    <citation type="submission" date="2019-02" db="EMBL/GenBank/DDBJ databases">
        <title>Arcanobacterium bovis sp. nov., isolated from the milk of a cow with mastitis.</title>
        <authorList>
            <person name="Sammra O."/>
            <person name="Foster G."/>
            <person name="Hassan A."/>
            <person name="Alssahen M."/>
            <person name="Laemmler C."/>
            <person name="Borowiak M."/>
            <person name="Malorny B."/>
            <person name="Abdulmawjood A."/>
        </authorList>
    </citation>
    <scope>NUCLEOTIDE SEQUENCE [LARGE SCALE GENOMIC DNA]</scope>
    <source>
        <strain evidence="13 14">C605018/01/1</strain>
    </source>
</reference>
<dbReference type="SUPFAM" id="SSF53271">
    <property type="entry name" value="PRTase-like"/>
    <property type="match status" value="1"/>
</dbReference>
<keyword evidence="4 7" id="KW-0808">Transferase</keyword>
<feature type="binding site" evidence="7 11">
    <location>
        <position position="460"/>
    </location>
    <ligand>
        <name>[4Fe-4S] cluster</name>
        <dbReference type="ChEBI" id="CHEBI:49883"/>
    </ligand>
</feature>
<dbReference type="AlphaFoldDB" id="A0A4Q9V0Q6"/>
<dbReference type="EC" id="2.4.2.14" evidence="7"/>
<evidence type="ECO:0000313" key="14">
    <source>
        <dbReference type="Proteomes" id="UP000293036"/>
    </source>
</evidence>
<dbReference type="HAMAP" id="MF_01931">
    <property type="entry name" value="PurF"/>
    <property type="match status" value="1"/>
</dbReference>
<dbReference type="GO" id="GO:0006189">
    <property type="term" value="P:'de novo' IMP biosynthetic process"/>
    <property type="evidence" value="ECO:0007669"/>
    <property type="project" value="UniProtKB-UniRule"/>
</dbReference>
<keyword evidence="7" id="KW-0004">4Fe-4S</keyword>
<feature type="binding site" evidence="7 10">
    <location>
        <position position="373"/>
    </location>
    <ligand>
        <name>Mg(2+)</name>
        <dbReference type="ChEBI" id="CHEBI:18420"/>
    </ligand>
</feature>
<dbReference type="GO" id="GO:0000287">
    <property type="term" value="F:magnesium ion binding"/>
    <property type="evidence" value="ECO:0007669"/>
    <property type="project" value="UniProtKB-UniRule"/>
</dbReference>
<proteinExistence type="inferred from homology"/>
<keyword evidence="6 7" id="KW-0315">Glutamine amidotransferase</keyword>
<evidence type="ECO:0000313" key="13">
    <source>
        <dbReference type="EMBL" id="TBW22176.1"/>
    </source>
</evidence>
<keyword evidence="7 10" id="KW-0479">Metal-binding</keyword>
<protein>
    <recommendedName>
        <fullName evidence="7">Amidophosphoribosyltransferase</fullName>
        <shortName evidence="7">ATase</shortName>
        <ecNumber evidence="7">2.4.2.14</ecNumber>
    </recommendedName>
    <alternativeName>
        <fullName evidence="7">Glutamine phosphoribosylpyrophosphate amidotransferase</fullName>
        <shortName evidence="7">GPATase</shortName>
    </alternativeName>
</protein>
<dbReference type="CDD" id="cd00715">
    <property type="entry name" value="GPATase_N"/>
    <property type="match status" value="1"/>
</dbReference>
<dbReference type="PANTHER" id="PTHR11907">
    <property type="entry name" value="AMIDOPHOSPHORIBOSYLTRANSFERASE"/>
    <property type="match status" value="1"/>
</dbReference>
<dbReference type="InterPro" id="IPR000836">
    <property type="entry name" value="PRTase_dom"/>
</dbReference>
<dbReference type="NCBIfam" id="TIGR01134">
    <property type="entry name" value="purF"/>
    <property type="match status" value="1"/>
</dbReference>
<comment type="function">
    <text evidence="7">Catalyzes the formation of phosphoribosylamine from phosphoribosylpyrophosphate (PRPP) and glutamine.</text>
</comment>
<evidence type="ECO:0000256" key="5">
    <source>
        <dbReference type="ARBA" id="ARBA00022755"/>
    </source>
</evidence>
<name>A0A4Q9V0Q6_9ACTO</name>
<dbReference type="Pfam" id="PF13522">
    <property type="entry name" value="GATase_6"/>
    <property type="match status" value="1"/>
</dbReference>
<feature type="binding site" evidence="7 11">
    <location>
        <position position="409"/>
    </location>
    <ligand>
        <name>[4Fe-4S] cluster</name>
        <dbReference type="ChEBI" id="CHEBI:49883"/>
    </ligand>
</feature>
<dbReference type="SUPFAM" id="SSF56235">
    <property type="entry name" value="N-terminal nucleophile aminohydrolases (Ntn hydrolases)"/>
    <property type="match status" value="1"/>
</dbReference>
<comment type="cofactor">
    <cofactor evidence="7 10">
        <name>Mg(2+)</name>
        <dbReference type="ChEBI" id="CHEBI:18420"/>
    </cofactor>
    <text evidence="7 10">Binds 1 Mg(2+) ion per subunit.</text>
</comment>